<dbReference type="Pfam" id="PF00248">
    <property type="entry name" value="Aldo_ket_red"/>
    <property type="match status" value="1"/>
</dbReference>
<reference evidence="3 4" key="1">
    <citation type="submission" date="2021-01" db="EMBL/GenBank/DDBJ databases">
        <title>Genomic Encyclopedia of Type Strains, Phase IV (KMG-IV): sequencing the most valuable type-strain genomes for metagenomic binning, comparative biology and taxonomic classification.</title>
        <authorList>
            <person name="Goeker M."/>
        </authorList>
    </citation>
    <scope>NUCLEOTIDE SEQUENCE [LARGE SCALE GENOMIC DNA]</scope>
    <source>
        <strain evidence="3 4">DSM 23711</strain>
    </source>
</reference>
<comment type="caution">
    <text evidence="3">The sequence shown here is derived from an EMBL/GenBank/DDBJ whole genome shotgun (WGS) entry which is preliminary data.</text>
</comment>
<evidence type="ECO:0000313" key="4">
    <source>
        <dbReference type="Proteomes" id="UP001296943"/>
    </source>
</evidence>
<evidence type="ECO:0000256" key="1">
    <source>
        <dbReference type="ARBA" id="ARBA00023002"/>
    </source>
</evidence>
<dbReference type="Gene3D" id="3.20.20.100">
    <property type="entry name" value="NADP-dependent oxidoreductase domain"/>
    <property type="match status" value="1"/>
</dbReference>
<dbReference type="InterPro" id="IPR020471">
    <property type="entry name" value="AKR"/>
</dbReference>
<dbReference type="InterPro" id="IPR036812">
    <property type="entry name" value="NAD(P)_OxRdtase_dom_sf"/>
</dbReference>
<protein>
    <submittedName>
        <fullName evidence="3">Aryl-alcohol dehydrogenase-like predicted oxidoreductase</fullName>
    </submittedName>
</protein>
<proteinExistence type="predicted"/>
<feature type="domain" description="NADP-dependent oxidoreductase" evidence="2">
    <location>
        <begin position="16"/>
        <end position="305"/>
    </location>
</feature>
<dbReference type="InterPro" id="IPR050523">
    <property type="entry name" value="AKR_Detox_Biosynth"/>
</dbReference>
<evidence type="ECO:0000259" key="2">
    <source>
        <dbReference type="Pfam" id="PF00248"/>
    </source>
</evidence>
<keyword evidence="1" id="KW-0560">Oxidoreductase</keyword>
<dbReference type="RefSeq" id="WP_204497747.1">
    <property type="nucleotide sequence ID" value="NZ_JAFBDR010000003.1"/>
</dbReference>
<dbReference type="PANTHER" id="PTHR43364:SF4">
    <property type="entry name" value="NAD(P)-LINKED OXIDOREDUCTASE SUPERFAMILY PROTEIN"/>
    <property type="match status" value="1"/>
</dbReference>
<dbReference type="PRINTS" id="PR00069">
    <property type="entry name" value="ALDKETRDTASE"/>
</dbReference>
<keyword evidence="4" id="KW-1185">Reference proteome</keyword>
<accession>A0ABS2MWQ7</accession>
<evidence type="ECO:0000313" key="3">
    <source>
        <dbReference type="EMBL" id="MBM7570317.1"/>
    </source>
</evidence>
<dbReference type="Proteomes" id="UP001296943">
    <property type="component" value="Unassembled WGS sequence"/>
</dbReference>
<dbReference type="InterPro" id="IPR023210">
    <property type="entry name" value="NADP_OxRdtase_dom"/>
</dbReference>
<dbReference type="CDD" id="cd19082">
    <property type="entry name" value="AKR_AKR10A1_2"/>
    <property type="match status" value="1"/>
</dbReference>
<dbReference type="EMBL" id="JAFBDR010000003">
    <property type="protein sequence ID" value="MBM7570317.1"/>
    <property type="molecule type" value="Genomic_DNA"/>
</dbReference>
<gene>
    <name evidence="3" type="ORF">JOC48_000795</name>
</gene>
<name>A0ABS2MWQ7_9BACI</name>
<organism evidence="3 4">
    <name type="scientific">Aquibacillus albus</name>
    <dbReference type="NCBI Taxonomy" id="1168171"/>
    <lineage>
        <taxon>Bacteria</taxon>
        <taxon>Bacillati</taxon>
        <taxon>Bacillota</taxon>
        <taxon>Bacilli</taxon>
        <taxon>Bacillales</taxon>
        <taxon>Bacillaceae</taxon>
        <taxon>Aquibacillus</taxon>
    </lineage>
</organism>
<sequence length="309" mass="34982">MKYIPIHGLEKSISQVILGTMSFSPSRMDYVTEMLGVFFECGGNTVDTAHVYNRGESEKAIGLWLQETGKREDMIIIDKGAHPDENGPRVTPEAISEDLEESLSRLQTDYIDIYMLHRDNPDVPVGVIIESLNEHYKAGRICALGVSNWTNERIDEANKYAQDNGLVGFTVNSPNLSLAKPNEPMWPGCISVDEQSLNWHISNQMPLLSWSSQAGGFFTGRFSQDKPVNKDMVRVYYSDENWERYHRAEMLAQEKGVDTNQIALAYVLNQPFPTCALIGPQRISELHSSLKALDIELSDEQIRWLDLRK</sequence>
<dbReference type="SUPFAM" id="SSF51430">
    <property type="entry name" value="NAD(P)-linked oxidoreductase"/>
    <property type="match status" value="1"/>
</dbReference>
<dbReference type="PANTHER" id="PTHR43364">
    <property type="entry name" value="NADH-SPECIFIC METHYLGLYOXAL REDUCTASE-RELATED"/>
    <property type="match status" value="1"/>
</dbReference>